<accession>A0AAV4W4X3</accession>
<protein>
    <submittedName>
        <fullName evidence="1">Uncharacterized protein</fullName>
    </submittedName>
</protein>
<dbReference type="Proteomes" id="UP001054945">
    <property type="component" value="Unassembled WGS sequence"/>
</dbReference>
<dbReference type="AlphaFoldDB" id="A0AAV4W4X3"/>
<evidence type="ECO:0000313" key="2">
    <source>
        <dbReference type="Proteomes" id="UP001054945"/>
    </source>
</evidence>
<proteinExistence type="predicted"/>
<organism evidence="1 2">
    <name type="scientific">Caerostris extrusa</name>
    <name type="common">Bark spider</name>
    <name type="synonym">Caerostris bankana</name>
    <dbReference type="NCBI Taxonomy" id="172846"/>
    <lineage>
        <taxon>Eukaryota</taxon>
        <taxon>Metazoa</taxon>
        <taxon>Ecdysozoa</taxon>
        <taxon>Arthropoda</taxon>
        <taxon>Chelicerata</taxon>
        <taxon>Arachnida</taxon>
        <taxon>Araneae</taxon>
        <taxon>Araneomorphae</taxon>
        <taxon>Entelegynae</taxon>
        <taxon>Araneoidea</taxon>
        <taxon>Araneidae</taxon>
        <taxon>Caerostris</taxon>
    </lineage>
</organism>
<reference evidence="1 2" key="1">
    <citation type="submission" date="2021-06" db="EMBL/GenBank/DDBJ databases">
        <title>Caerostris extrusa draft genome.</title>
        <authorList>
            <person name="Kono N."/>
            <person name="Arakawa K."/>
        </authorList>
    </citation>
    <scope>NUCLEOTIDE SEQUENCE [LARGE SCALE GENOMIC DNA]</scope>
</reference>
<keyword evidence="2" id="KW-1185">Reference proteome</keyword>
<sequence length="86" mass="9938">MKTSLKIKTFLYQHPLPENEKRSTQACDEEGRVHVKLFSYENFAQNQDQHPLPDNVKRSIQACDEEEHDLICVLTSDHSEVGITIL</sequence>
<comment type="caution">
    <text evidence="1">The sequence shown here is derived from an EMBL/GenBank/DDBJ whole genome shotgun (WGS) entry which is preliminary data.</text>
</comment>
<evidence type="ECO:0000313" key="1">
    <source>
        <dbReference type="EMBL" id="GIY77757.1"/>
    </source>
</evidence>
<dbReference type="EMBL" id="BPLR01015674">
    <property type="protein sequence ID" value="GIY77757.1"/>
    <property type="molecule type" value="Genomic_DNA"/>
</dbReference>
<gene>
    <name evidence="1" type="ORF">CEXT_208071</name>
</gene>
<name>A0AAV4W4X3_CAEEX</name>